<dbReference type="PROSITE" id="PS01081">
    <property type="entry name" value="HTH_TETR_1"/>
    <property type="match status" value="1"/>
</dbReference>
<dbReference type="InterPro" id="IPR001647">
    <property type="entry name" value="HTH_TetR"/>
</dbReference>
<reference evidence="4 5" key="1">
    <citation type="submission" date="2019-12" db="EMBL/GenBank/DDBJ databases">
        <title>Shewanella insulae sp. nov., isolated from a tidal flat.</title>
        <authorList>
            <person name="Yoon J.-H."/>
        </authorList>
    </citation>
    <scope>NUCLEOTIDE SEQUENCE [LARGE SCALE GENOMIC DNA]</scope>
    <source>
        <strain evidence="4 5">JBTF-M18</strain>
    </source>
</reference>
<dbReference type="GO" id="GO:0003677">
    <property type="term" value="F:DNA binding"/>
    <property type="evidence" value="ECO:0007669"/>
    <property type="project" value="UniProtKB-UniRule"/>
</dbReference>
<dbReference type="AlphaFoldDB" id="A0A6L7I0M8"/>
<feature type="domain" description="HTH tetR-type" evidence="3">
    <location>
        <begin position="7"/>
        <end position="67"/>
    </location>
</feature>
<dbReference type="InterPro" id="IPR023772">
    <property type="entry name" value="DNA-bd_HTH_TetR-type_CS"/>
</dbReference>
<gene>
    <name evidence="4" type="ORF">GNT65_14350</name>
</gene>
<dbReference type="Proteomes" id="UP000474778">
    <property type="component" value="Unassembled WGS sequence"/>
</dbReference>
<proteinExistence type="predicted"/>
<dbReference type="InterPro" id="IPR009057">
    <property type="entry name" value="Homeodomain-like_sf"/>
</dbReference>
<dbReference type="Gene3D" id="1.10.357.10">
    <property type="entry name" value="Tetracycline Repressor, domain 2"/>
    <property type="match status" value="1"/>
</dbReference>
<dbReference type="SUPFAM" id="SSF48498">
    <property type="entry name" value="Tetracyclin repressor-like, C-terminal domain"/>
    <property type="match status" value="1"/>
</dbReference>
<evidence type="ECO:0000313" key="4">
    <source>
        <dbReference type="EMBL" id="MXR69840.1"/>
    </source>
</evidence>
<dbReference type="SUPFAM" id="SSF46689">
    <property type="entry name" value="Homeodomain-like"/>
    <property type="match status" value="1"/>
</dbReference>
<dbReference type="InterPro" id="IPR036271">
    <property type="entry name" value="Tet_transcr_reg_TetR-rel_C_sf"/>
</dbReference>
<evidence type="ECO:0000256" key="2">
    <source>
        <dbReference type="PROSITE-ProRule" id="PRU00335"/>
    </source>
</evidence>
<dbReference type="InterPro" id="IPR050109">
    <property type="entry name" value="HTH-type_TetR-like_transc_reg"/>
</dbReference>
<dbReference type="RefSeq" id="WP_160797332.1">
    <property type="nucleotide sequence ID" value="NZ_WRPA01000013.1"/>
</dbReference>
<dbReference type="Pfam" id="PF00440">
    <property type="entry name" value="TetR_N"/>
    <property type="match status" value="1"/>
</dbReference>
<organism evidence="4 5">
    <name type="scientific">Shewanella insulae</name>
    <dbReference type="NCBI Taxonomy" id="2681496"/>
    <lineage>
        <taxon>Bacteria</taxon>
        <taxon>Pseudomonadati</taxon>
        <taxon>Pseudomonadota</taxon>
        <taxon>Gammaproteobacteria</taxon>
        <taxon>Alteromonadales</taxon>
        <taxon>Shewanellaceae</taxon>
        <taxon>Shewanella</taxon>
    </lineage>
</organism>
<dbReference type="PANTHER" id="PTHR30055:SF222">
    <property type="entry name" value="REGULATORY PROTEIN"/>
    <property type="match status" value="1"/>
</dbReference>
<keyword evidence="1 2" id="KW-0238">DNA-binding</keyword>
<sequence>MTASSKRTKKQAILETALGLFVSQGFHGTSTATIAREAGVATGTLFHHFPSKEQLLEQLFLGVKQEFADAIQASASSRGSLKQDAEQLWFAALNWAMANPLKQAFFQLYSMSPNLEQSVRDQAMHGILGFIAELIRQGQTSGELAEYPIELMQDNCHGQYLAATRYFVDHPERWQQAHERSASFALFWNAMAVR</sequence>
<dbReference type="PANTHER" id="PTHR30055">
    <property type="entry name" value="HTH-TYPE TRANSCRIPTIONAL REGULATOR RUTR"/>
    <property type="match status" value="1"/>
</dbReference>
<evidence type="ECO:0000259" key="3">
    <source>
        <dbReference type="PROSITE" id="PS50977"/>
    </source>
</evidence>
<comment type="caution">
    <text evidence="4">The sequence shown here is derived from an EMBL/GenBank/DDBJ whole genome shotgun (WGS) entry which is preliminary data.</text>
</comment>
<dbReference type="PROSITE" id="PS50977">
    <property type="entry name" value="HTH_TETR_2"/>
    <property type="match status" value="1"/>
</dbReference>
<evidence type="ECO:0000313" key="5">
    <source>
        <dbReference type="Proteomes" id="UP000474778"/>
    </source>
</evidence>
<dbReference type="PRINTS" id="PR00455">
    <property type="entry name" value="HTHTETR"/>
</dbReference>
<dbReference type="EMBL" id="WRPA01000013">
    <property type="protein sequence ID" value="MXR69840.1"/>
    <property type="molecule type" value="Genomic_DNA"/>
</dbReference>
<feature type="DNA-binding region" description="H-T-H motif" evidence="2">
    <location>
        <begin position="30"/>
        <end position="49"/>
    </location>
</feature>
<name>A0A6L7I0M8_9GAMM</name>
<protein>
    <submittedName>
        <fullName evidence="4">TetR family transcriptional regulator</fullName>
    </submittedName>
</protein>
<keyword evidence="5" id="KW-1185">Reference proteome</keyword>
<evidence type="ECO:0000256" key="1">
    <source>
        <dbReference type="ARBA" id="ARBA00023125"/>
    </source>
</evidence>
<accession>A0A6L7I0M8</accession>